<dbReference type="HOGENOM" id="CLU_016950_6_0_9"/>
<organism evidence="4 5">
    <name type="scientific">Melissococcus plutonius (strain ATCC 35311 / DSM 29964 / CIP 104052 / LMG 20360 / NCIMB 702443)</name>
    <dbReference type="NCBI Taxonomy" id="940190"/>
    <lineage>
        <taxon>Bacteria</taxon>
        <taxon>Bacillati</taxon>
        <taxon>Bacillota</taxon>
        <taxon>Bacilli</taxon>
        <taxon>Lactobacillales</taxon>
        <taxon>Enterococcaceae</taxon>
        <taxon>Melissococcus</taxon>
    </lineage>
</organism>
<dbReference type="EMBL" id="AP012200">
    <property type="protein sequence ID" value="BAK21104.1"/>
    <property type="molecule type" value="Genomic_DNA"/>
</dbReference>
<dbReference type="Gene3D" id="3.30.310.50">
    <property type="entry name" value="Alpha-D-phosphohexomutase, C-terminal domain"/>
    <property type="match status" value="1"/>
</dbReference>
<evidence type="ECO:0000256" key="1">
    <source>
        <dbReference type="ARBA" id="ARBA00001946"/>
    </source>
</evidence>
<dbReference type="PANTHER" id="PTHR42946:SF1">
    <property type="entry name" value="PHOSPHOGLUCOMUTASE (ALPHA-D-GLUCOSE-1,6-BISPHOSPHATE-DEPENDENT)"/>
    <property type="match status" value="1"/>
</dbReference>
<name>F3Y9C6_MELPT</name>
<evidence type="ECO:0000256" key="2">
    <source>
        <dbReference type="ARBA" id="ARBA00022553"/>
    </source>
</evidence>
<dbReference type="InterPro" id="IPR050060">
    <property type="entry name" value="Phosphoglucosamine_mutase"/>
</dbReference>
<protein>
    <submittedName>
        <fullName evidence="4">Phosphoglucosamine mutase</fullName>
        <ecNumber evidence="4">5.4.2.10</ecNumber>
    </submittedName>
</protein>
<evidence type="ECO:0000313" key="4">
    <source>
        <dbReference type="EMBL" id="BAK21104.1"/>
    </source>
</evidence>
<dbReference type="EC" id="5.4.2.10" evidence="4"/>
<evidence type="ECO:0000259" key="3">
    <source>
        <dbReference type="Pfam" id="PF02879"/>
    </source>
</evidence>
<evidence type="ECO:0000313" key="5">
    <source>
        <dbReference type="Proteomes" id="UP000008456"/>
    </source>
</evidence>
<reference key="2">
    <citation type="submission" date="2011-04" db="EMBL/GenBank/DDBJ databases">
        <title>Whole genome sequence of Melissococcus plutonius ATCC 35311.</title>
        <authorList>
            <person name="Okumura K."/>
            <person name="Arai R."/>
            <person name="Osaki M."/>
            <person name="Okura M."/>
            <person name="Kirikae T."/>
            <person name="Takamatsu D."/>
            <person name="Akiyama T."/>
        </authorList>
    </citation>
    <scope>NUCLEOTIDE SEQUENCE</scope>
    <source>
        <strain>ATCC 35311</strain>
    </source>
</reference>
<dbReference type="PRINTS" id="PR00509">
    <property type="entry name" value="PGMPMM"/>
</dbReference>
<dbReference type="Proteomes" id="UP000008456">
    <property type="component" value="Chromosome"/>
</dbReference>
<dbReference type="InterPro" id="IPR016055">
    <property type="entry name" value="A-D-PHexomutase_a/b/a-I/II/III"/>
</dbReference>
<keyword evidence="4" id="KW-0413">Isomerase</keyword>
<dbReference type="GO" id="GO:0008966">
    <property type="term" value="F:phosphoglucosamine mutase activity"/>
    <property type="evidence" value="ECO:0007669"/>
    <property type="project" value="UniProtKB-EC"/>
</dbReference>
<feature type="domain" description="Alpha-D-phosphohexomutase alpha/beta/alpha" evidence="3">
    <location>
        <begin position="17"/>
        <end position="124"/>
    </location>
</feature>
<proteinExistence type="predicted"/>
<dbReference type="SUPFAM" id="SSF53738">
    <property type="entry name" value="Phosphoglucomutase, first 3 domains"/>
    <property type="match status" value="2"/>
</dbReference>
<sequence>MPGVKGGTILTTSLLDDYADDLIHKIKVGIHTQNEKPLAGYKIIVDAGNGAGGFFVEKVLKPLGANTEGSQFLDPDGMFPNHIPNPDNEEAMHSIQASVLKQQADLGIIFDTDVDRSAIVDANGQVINKMIELNNQGIQTELAIETSGHAAFKENYCLDDGAYVVAKLLMLLQKLAANHQTLGELIATLKQPAEVHELRFQIKANDVQTYGNQIISDLEVFIQQQKDMVIDPENEEGIRTNVFNQYGNGWFLLRMSLHEPLLVLQIENDKQTKNRHVLKTLEPFFQQFYQLDDKALKNYLHQK</sequence>
<keyword evidence="5" id="KW-1185">Reference proteome</keyword>
<dbReference type="AlphaFoldDB" id="F3Y9C6"/>
<dbReference type="Gene3D" id="3.40.120.10">
    <property type="entry name" value="Alpha-D-Glucose-1,6-Bisphosphate, subunit A, domain 3"/>
    <property type="match status" value="2"/>
</dbReference>
<dbReference type="PANTHER" id="PTHR42946">
    <property type="entry name" value="PHOSPHOHEXOSE MUTASE"/>
    <property type="match status" value="1"/>
</dbReference>
<accession>F3Y9C6</accession>
<dbReference type="KEGG" id="mps:MPTP_0636"/>
<keyword evidence="2" id="KW-0597">Phosphoprotein</keyword>
<reference evidence="4 5" key="1">
    <citation type="journal article" date="2011" name="J. Bacteriol.">
        <title>Complete genome sequence of Melissococcus plutonius ATCC 35311.</title>
        <authorList>
            <person name="Okumura K."/>
            <person name="Arai R."/>
            <person name="Okura M."/>
            <person name="Kirikae T."/>
            <person name="Takamatsu D."/>
            <person name="Osaki M."/>
            <person name="Miyoshi-Akiyama T."/>
        </authorList>
    </citation>
    <scope>NUCLEOTIDE SEQUENCE [LARGE SCALE GENOMIC DNA]</scope>
    <source>
        <strain evidence="5">ATCC 35311 / CIP 104052 / LMG 20360 / NCIMB 702443</strain>
    </source>
</reference>
<dbReference type="Pfam" id="PF02879">
    <property type="entry name" value="PGM_PMM_II"/>
    <property type="match status" value="1"/>
</dbReference>
<dbReference type="FunFam" id="3.40.120.10:FF:000010">
    <property type="entry name" value="phosphomannomutase/phosphoglucomutase isoform X1"/>
    <property type="match status" value="1"/>
</dbReference>
<dbReference type="STRING" id="940190.MPTP_0636"/>
<dbReference type="GO" id="GO:0005975">
    <property type="term" value="P:carbohydrate metabolic process"/>
    <property type="evidence" value="ECO:0007669"/>
    <property type="project" value="InterPro"/>
</dbReference>
<gene>
    <name evidence="4" type="ordered locus">MPTP_0636</name>
</gene>
<comment type="cofactor">
    <cofactor evidence="1">
        <name>Mg(2+)</name>
        <dbReference type="ChEBI" id="CHEBI:18420"/>
    </cofactor>
</comment>
<dbReference type="InterPro" id="IPR005841">
    <property type="entry name" value="Alpha-D-phosphohexomutase_SF"/>
</dbReference>
<dbReference type="GO" id="GO:0004615">
    <property type="term" value="F:phosphomannomutase activity"/>
    <property type="evidence" value="ECO:0007669"/>
    <property type="project" value="TreeGrafter"/>
</dbReference>
<dbReference type="InterPro" id="IPR005845">
    <property type="entry name" value="A-D-PHexomutase_a/b/a-II"/>
</dbReference>